<dbReference type="OrthoDB" id="571316at2"/>
<evidence type="ECO:0000256" key="1">
    <source>
        <dbReference type="SAM" id="Phobius"/>
    </source>
</evidence>
<dbReference type="GO" id="GO:0080120">
    <property type="term" value="P:CAAX-box protein maturation"/>
    <property type="evidence" value="ECO:0007669"/>
    <property type="project" value="UniProtKB-ARBA"/>
</dbReference>
<keyword evidence="1" id="KW-1133">Transmembrane helix</keyword>
<dbReference type="PANTHER" id="PTHR43592:SF7">
    <property type="entry name" value="CAAX AMINO TERMINAL PROTEASE FAMILY PROTEIN"/>
    <property type="match status" value="1"/>
</dbReference>
<evidence type="ECO:0000259" key="2">
    <source>
        <dbReference type="Pfam" id="PF02517"/>
    </source>
</evidence>
<dbReference type="RefSeq" id="WP_023171307.1">
    <property type="nucleotide sequence ID" value="NC_022600.1"/>
</dbReference>
<dbReference type="EMBL" id="CP003587">
    <property type="protein sequence ID" value="AGY56320.1"/>
    <property type="molecule type" value="Genomic_DNA"/>
</dbReference>
<keyword evidence="4" id="KW-1185">Reference proteome</keyword>
<keyword evidence="1" id="KW-0472">Membrane</keyword>
<keyword evidence="1" id="KW-0812">Transmembrane</keyword>
<proteinExistence type="predicted"/>
<dbReference type="KEGG" id="glj:GKIL_0073"/>
<reference evidence="3 4" key="1">
    <citation type="journal article" date="2013" name="PLoS ONE">
        <title>Cultivation and Complete Genome Sequencing of Gloeobacter kilaueensis sp. nov., from a Lava Cave in Kilauea Caldera, Hawai'i.</title>
        <authorList>
            <person name="Saw J.H."/>
            <person name="Schatz M."/>
            <person name="Brown M.V."/>
            <person name="Kunkel D.D."/>
            <person name="Foster J.S."/>
            <person name="Shick H."/>
            <person name="Christensen S."/>
            <person name="Hou S."/>
            <person name="Wan X."/>
            <person name="Donachie S.P."/>
        </authorList>
    </citation>
    <scope>NUCLEOTIDE SEQUENCE [LARGE SCALE GENOMIC DNA]</scope>
    <source>
        <strain evidence="4">JS</strain>
    </source>
</reference>
<dbReference type="HOGENOM" id="CLU_127724_0_0_3"/>
<dbReference type="Pfam" id="PF02517">
    <property type="entry name" value="Rce1-like"/>
    <property type="match status" value="1"/>
</dbReference>
<organism evidence="3 4">
    <name type="scientific">Gloeobacter kilaueensis (strain ATCC BAA-2537 / CCAP 1431/1 / ULC 316 / JS1)</name>
    <dbReference type="NCBI Taxonomy" id="1183438"/>
    <lineage>
        <taxon>Bacteria</taxon>
        <taxon>Bacillati</taxon>
        <taxon>Cyanobacteriota</taxon>
        <taxon>Cyanophyceae</taxon>
        <taxon>Gloeobacterales</taxon>
        <taxon>Gloeobacteraceae</taxon>
        <taxon>Gloeobacter</taxon>
    </lineage>
</organism>
<dbReference type="GO" id="GO:0004175">
    <property type="term" value="F:endopeptidase activity"/>
    <property type="evidence" value="ECO:0007669"/>
    <property type="project" value="UniProtKB-ARBA"/>
</dbReference>
<feature type="transmembrane region" description="Helical" evidence="1">
    <location>
        <begin position="105"/>
        <end position="125"/>
    </location>
</feature>
<dbReference type="STRING" id="1183438.GKIL_0073"/>
<gene>
    <name evidence="3" type="ORF">GKIL_0073</name>
</gene>
<evidence type="ECO:0000313" key="3">
    <source>
        <dbReference type="EMBL" id="AGY56320.1"/>
    </source>
</evidence>
<accession>U5QF93</accession>
<dbReference type="InterPro" id="IPR003675">
    <property type="entry name" value="Rce1/LyrA-like_dom"/>
</dbReference>
<dbReference type="Proteomes" id="UP000017396">
    <property type="component" value="Chromosome"/>
</dbReference>
<dbReference type="PATRIC" id="fig|1183438.3.peg.74"/>
<sequence>MILSRSQVLLVLALTALVLLLVAQIWRTLAQIDLAIAFSWTALLQGVGVGVAISLLSLLVYQLWPAYRESAIQYMEMVLAPLSRLDYLWLGLLPGLSEELLFRGVALPAIGLVASSVLFGLLHIWDWRHWPYALWATLIGLLLGGAMLVTGNLLVPVVAHILINWLSCLLWPKLVRQT</sequence>
<evidence type="ECO:0000313" key="4">
    <source>
        <dbReference type="Proteomes" id="UP000017396"/>
    </source>
</evidence>
<name>U5QF93_GLOK1</name>
<dbReference type="PANTHER" id="PTHR43592">
    <property type="entry name" value="CAAX AMINO TERMINAL PROTEASE"/>
    <property type="match status" value="1"/>
</dbReference>
<feature type="domain" description="CAAX prenyl protease 2/Lysostaphin resistance protein A-like" evidence="2">
    <location>
        <begin position="85"/>
        <end position="166"/>
    </location>
</feature>
<dbReference type="eggNOG" id="COG1266">
    <property type="taxonomic scope" value="Bacteria"/>
</dbReference>
<dbReference type="AlphaFoldDB" id="U5QF93"/>
<protein>
    <recommendedName>
        <fullName evidence="2">CAAX prenyl protease 2/Lysostaphin resistance protein A-like domain-containing protein</fullName>
    </recommendedName>
</protein>
<feature type="transmembrane region" description="Helical" evidence="1">
    <location>
        <begin position="40"/>
        <end position="61"/>
    </location>
</feature>
<feature type="transmembrane region" description="Helical" evidence="1">
    <location>
        <begin position="132"/>
        <end position="151"/>
    </location>
</feature>